<dbReference type="InterPro" id="IPR013709">
    <property type="entry name" value="2-isopropylmalate_synth_dimer"/>
</dbReference>
<dbReference type="EMBL" id="JAEAOA010000186">
    <property type="protein sequence ID" value="KAK3604222.1"/>
    <property type="molecule type" value="Genomic_DNA"/>
</dbReference>
<evidence type="ECO:0000256" key="7">
    <source>
        <dbReference type="ARBA" id="ARBA00022679"/>
    </source>
</evidence>
<evidence type="ECO:0000259" key="11">
    <source>
        <dbReference type="PROSITE" id="PS50991"/>
    </source>
</evidence>
<accession>A0AAE0T5Q4</accession>
<comment type="similarity">
    <text evidence="3">Belongs to the alpha-IPM synthase/homocitrate synthase family. LeuA type 2 subfamily.</text>
</comment>
<dbReference type="Pfam" id="PF08502">
    <property type="entry name" value="LeuA_dimer"/>
    <property type="match status" value="1"/>
</dbReference>
<dbReference type="Pfam" id="PF00682">
    <property type="entry name" value="HMGL-like"/>
    <property type="match status" value="1"/>
</dbReference>
<dbReference type="SUPFAM" id="SSF51569">
    <property type="entry name" value="Aldolase"/>
    <property type="match status" value="1"/>
</dbReference>
<dbReference type="InterPro" id="IPR002034">
    <property type="entry name" value="AIPM/Hcit_synth_CS"/>
</dbReference>
<organism evidence="12 13">
    <name type="scientific">Potamilus streckersoni</name>
    <dbReference type="NCBI Taxonomy" id="2493646"/>
    <lineage>
        <taxon>Eukaryota</taxon>
        <taxon>Metazoa</taxon>
        <taxon>Spiralia</taxon>
        <taxon>Lophotrochozoa</taxon>
        <taxon>Mollusca</taxon>
        <taxon>Bivalvia</taxon>
        <taxon>Autobranchia</taxon>
        <taxon>Heteroconchia</taxon>
        <taxon>Palaeoheterodonta</taxon>
        <taxon>Unionida</taxon>
        <taxon>Unionoidea</taxon>
        <taxon>Unionidae</taxon>
        <taxon>Ambleminae</taxon>
        <taxon>Lampsilini</taxon>
        <taxon>Potamilus</taxon>
    </lineage>
</organism>
<dbReference type="PANTHER" id="PTHR46911">
    <property type="match status" value="1"/>
</dbReference>
<comment type="caution">
    <text evidence="12">The sequence shown here is derived from an EMBL/GenBank/DDBJ whole genome shotgun (WGS) entry which is preliminary data.</text>
</comment>
<dbReference type="PROSITE" id="PS50991">
    <property type="entry name" value="PYR_CT"/>
    <property type="match status" value="1"/>
</dbReference>
<evidence type="ECO:0000256" key="9">
    <source>
        <dbReference type="ARBA" id="ARBA00023304"/>
    </source>
</evidence>
<evidence type="ECO:0000256" key="5">
    <source>
        <dbReference type="ARBA" id="ARBA00022430"/>
    </source>
</evidence>
<reference evidence="12" key="1">
    <citation type="journal article" date="2021" name="Genome Biol. Evol.">
        <title>A High-Quality Reference Genome for a Parasitic Bivalve with Doubly Uniparental Inheritance (Bivalvia: Unionida).</title>
        <authorList>
            <person name="Smith C.H."/>
        </authorList>
    </citation>
    <scope>NUCLEOTIDE SEQUENCE</scope>
    <source>
        <strain evidence="12">CHS0354</strain>
    </source>
</reference>
<protein>
    <recommendedName>
        <fullName evidence="4">2-isopropylmalate synthase</fullName>
        <ecNumber evidence="4">2.3.3.13</ecNumber>
    </recommendedName>
</protein>
<keyword evidence="8" id="KW-0479">Metal-binding</keyword>
<evidence type="ECO:0000256" key="10">
    <source>
        <dbReference type="RuleBase" id="RU003523"/>
    </source>
</evidence>
<evidence type="ECO:0000256" key="3">
    <source>
        <dbReference type="ARBA" id="ARBA00009767"/>
    </source>
</evidence>
<dbReference type="InterPro" id="IPR039371">
    <property type="entry name" value="LeuA_N_DRE-TIM"/>
</dbReference>
<dbReference type="Proteomes" id="UP001195483">
    <property type="component" value="Unassembled WGS sequence"/>
</dbReference>
<keyword evidence="7 10" id="KW-0808">Transferase</keyword>
<dbReference type="PROSITE" id="PS00816">
    <property type="entry name" value="AIPM_HOMOCIT_SYNTH_2"/>
    <property type="match status" value="1"/>
</dbReference>
<dbReference type="InterPro" id="IPR054692">
    <property type="entry name" value="LeuA-like_post-cat"/>
</dbReference>
<dbReference type="SUPFAM" id="SSF89000">
    <property type="entry name" value="post-HMGL domain-like"/>
    <property type="match status" value="1"/>
</dbReference>
<dbReference type="NCBIfam" id="NF002991">
    <property type="entry name" value="PRK03739.1"/>
    <property type="match status" value="1"/>
</dbReference>
<dbReference type="InterPro" id="IPR036230">
    <property type="entry name" value="LeuA_allosteric_dom_sf"/>
</dbReference>
<dbReference type="SUPFAM" id="SSF110921">
    <property type="entry name" value="2-isopropylmalate synthase LeuA, allosteric (dimerisation) domain"/>
    <property type="match status" value="1"/>
</dbReference>
<dbReference type="Gene3D" id="3.20.20.70">
    <property type="entry name" value="Aldolase class I"/>
    <property type="match status" value="1"/>
</dbReference>
<dbReference type="InterPro" id="IPR005668">
    <property type="entry name" value="IPM_Synthase"/>
</dbReference>
<reference evidence="12" key="2">
    <citation type="journal article" date="2021" name="Genome Biol. Evol.">
        <title>Developing a high-quality reference genome for a parasitic bivalve with doubly uniparental inheritance (Bivalvia: Unionida).</title>
        <authorList>
            <person name="Smith C.H."/>
        </authorList>
    </citation>
    <scope>NUCLEOTIDE SEQUENCE</scope>
    <source>
        <strain evidence="12">CHS0354</strain>
        <tissue evidence="12">Mantle</tissue>
    </source>
</reference>
<dbReference type="InterPro" id="IPR013785">
    <property type="entry name" value="Aldolase_TIM"/>
</dbReference>
<dbReference type="PANTHER" id="PTHR46911:SF1">
    <property type="entry name" value="2-ISOPROPYLMALATE SYNTHASE"/>
    <property type="match status" value="1"/>
</dbReference>
<dbReference type="Gene3D" id="3.30.160.270">
    <property type="match status" value="1"/>
</dbReference>
<evidence type="ECO:0000256" key="1">
    <source>
        <dbReference type="ARBA" id="ARBA00000064"/>
    </source>
</evidence>
<dbReference type="GO" id="GO:0009098">
    <property type="term" value="P:L-leucine biosynthetic process"/>
    <property type="evidence" value="ECO:0007669"/>
    <property type="project" value="UniProtKB-KW"/>
</dbReference>
<gene>
    <name evidence="12" type="ORF">CHS0354_002030</name>
</gene>
<dbReference type="EC" id="2.3.3.13" evidence="4"/>
<evidence type="ECO:0000256" key="4">
    <source>
        <dbReference type="ARBA" id="ARBA00012973"/>
    </source>
</evidence>
<evidence type="ECO:0000256" key="8">
    <source>
        <dbReference type="ARBA" id="ARBA00022723"/>
    </source>
</evidence>
<evidence type="ECO:0000256" key="6">
    <source>
        <dbReference type="ARBA" id="ARBA00022605"/>
    </source>
</evidence>
<dbReference type="NCBIfam" id="TIGR00970">
    <property type="entry name" value="leuA_yeast"/>
    <property type="match status" value="1"/>
</dbReference>
<keyword evidence="9" id="KW-0100">Branched-chain amino acid biosynthesis</keyword>
<keyword evidence="5" id="KW-0432">Leucine biosynthesis</keyword>
<dbReference type="PROSITE" id="PS00815">
    <property type="entry name" value="AIPM_HOMOCIT_SYNTH_1"/>
    <property type="match status" value="1"/>
</dbReference>
<proteinExistence type="inferred from homology"/>
<dbReference type="Pfam" id="PF22615">
    <property type="entry name" value="IPMS_D2"/>
    <property type="match status" value="1"/>
</dbReference>
<comment type="catalytic activity">
    <reaction evidence="1">
        <text>3-methyl-2-oxobutanoate + acetyl-CoA + H2O = (2S)-2-isopropylmalate + CoA + H(+)</text>
        <dbReference type="Rhea" id="RHEA:21524"/>
        <dbReference type="ChEBI" id="CHEBI:1178"/>
        <dbReference type="ChEBI" id="CHEBI:11851"/>
        <dbReference type="ChEBI" id="CHEBI:15377"/>
        <dbReference type="ChEBI" id="CHEBI:15378"/>
        <dbReference type="ChEBI" id="CHEBI:57287"/>
        <dbReference type="ChEBI" id="CHEBI:57288"/>
        <dbReference type="EC" id="2.3.3.13"/>
    </reaction>
</comment>
<evidence type="ECO:0000256" key="2">
    <source>
        <dbReference type="ARBA" id="ARBA00004689"/>
    </source>
</evidence>
<keyword evidence="13" id="KW-1185">Reference proteome</keyword>
<keyword evidence="6" id="KW-0028">Amino-acid biosynthesis</keyword>
<name>A0AAE0T5Q4_9BIVA</name>
<sequence>MKRLPFEKYRPYQPINLKDRTWPNRQITRAPVWCSVDLRDGNQALIDPMTVDQKLKMFKLLVALNFKEIEIGFPAASGTEYQFCRRLIEENLIPHDVCVQVLCQSRDHLIERTFEALQGAHSVIFHLYNSTSKLQREVVFNAGAEEIQEIALKGTRKIKSMRGQLKNCRFRFQYSPESFTGTELDVALQICNAVTAEWGATPKDKIILNLPATVEMSTPNIYADMIEWMHTRLDKRDSIIISIHPHNDRGCAVAASELALMAGGERIEGTLFGNGERTGNVDICTLALNLYSQGVDPALYLGDMPTIMEIVEGCTRIPVHPRHPYAGDLVYTAFSGSHQDAINKGLKALKQKHSPYWEVPYLPIDPHDLNRTYEAVIRINSQSGKGGVSYILETNYGFKMPRSMQVEFSKVIQHYSDKKQKEVTTLEIRKLFYEHYVDKNTPLSIIKYRMETLENIAGCECEFIFKYGAETHTQHISGTGPIDAFFKMIKSYTGTDCTLTDYSESTMGNGSDASAHYYSVSGGTLSCVQ</sequence>
<dbReference type="InterPro" id="IPR000891">
    <property type="entry name" value="PYR_CT"/>
</dbReference>
<reference evidence="12" key="3">
    <citation type="submission" date="2023-05" db="EMBL/GenBank/DDBJ databases">
        <authorList>
            <person name="Smith C.H."/>
        </authorList>
    </citation>
    <scope>NUCLEOTIDE SEQUENCE</scope>
    <source>
        <strain evidence="12">CHS0354</strain>
        <tissue evidence="12">Mantle</tissue>
    </source>
</reference>
<feature type="domain" description="Pyruvate carboxyltransferase" evidence="11">
    <location>
        <begin position="31"/>
        <end position="305"/>
    </location>
</feature>
<comment type="pathway">
    <text evidence="2">Amino-acid biosynthesis; L-leucine biosynthesis; L-leucine from 3-methyl-2-oxobutanoate: step 1/4.</text>
</comment>
<dbReference type="GO" id="GO:0003852">
    <property type="term" value="F:2-isopropylmalate synthase activity"/>
    <property type="evidence" value="ECO:0007669"/>
    <property type="project" value="UniProtKB-EC"/>
</dbReference>
<dbReference type="CDD" id="cd07942">
    <property type="entry name" value="DRE_TIM_LeuA"/>
    <property type="match status" value="1"/>
</dbReference>
<evidence type="ECO:0000313" key="13">
    <source>
        <dbReference type="Proteomes" id="UP001195483"/>
    </source>
</evidence>
<dbReference type="AlphaFoldDB" id="A0AAE0T5Q4"/>
<evidence type="ECO:0000313" key="12">
    <source>
        <dbReference type="EMBL" id="KAK3604222.1"/>
    </source>
</evidence>
<dbReference type="GO" id="GO:0046872">
    <property type="term" value="F:metal ion binding"/>
    <property type="evidence" value="ECO:0007669"/>
    <property type="project" value="UniProtKB-KW"/>
</dbReference>